<dbReference type="EMBL" id="CP009516">
    <property type="protein sequence ID" value="AKB77286.1"/>
    <property type="molecule type" value="Genomic_DNA"/>
</dbReference>
<dbReference type="STRING" id="1434110.MSHOH_0803"/>
<accession>A0A0E3S9C6</accession>
<protein>
    <recommendedName>
        <fullName evidence="2">Pyridoxamine 5'-phosphate oxidase N-terminal domain-containing protein</fullName>
    </recommendedName>
</protein>
<dbReference type="KEGG" id="mhor:MSHOH_0803"/>
<proteinExistence type="predicted"/>
<evidence type="ECO:0000256" key="1">
    <source>
        <dbReference type="SAM" id="MobiDB-lite"/>
    </source>
</evidence>
<dbReference type="GeneID" id="25419374"/>
<dbReference type="Gene3D" id="2.30.110.10">
    <property type="entry name" value="Electron Transport, Fmn-binding Protein, Chain A"/>
    <property type="match status" value="1"/>
</dbReference>
<feature type="region of interest" description="Disordered" evidence="1">
    <location>
        <begin position="1"/>
        <end position="23"/>
    </location>
</feature>
<dbReference type="Pfam" id="PF01243">
    <property type="entry name" value="PNPOx_N"/>
    <property type="match status" value="1"/>
</dbReference>
<dbReference type="PATRIC" id="fig|1434110.4.peg.985"/>
<evidence type="ECO:0000259" key="2">
    <source>
        <dbReference type="Pfam" id="PF01243"/>
    </source>
</evidence>
<feature type="domain" description="Pyridoxamine 5'-phosphate oxidase N-terminal" evidence="2">
    <location>
        <begin position="30"/>
        <end position="88"/>
    </location>
</feature>
<sequence>MRLHLQFSRTGRKRRGNPCKEDRARRKKLLEQLKEFFESQPFAVLATQNGTAPYASIVAFASDEKLKYILFSTTKATRKYSNLSSVPYGLFALSHNGFSENPRGKIYCYPVPARC</sequence>
<evidence type="ECO:0000313" key="4">
    <source>
        <dbReference type="Proteomes" id="UP000033101"/>
    </source>
</evidence>
<organism evidence="3 4">
    <name type="scientific">Methanosarcina horonobensis HB-1 = JCM 15518</name>
    <dbReference type="NCBI Taxonomy" id="1434110"/>
    <lineage>
        <taxon>Archaea</taxon>
        <taxon>Methanobacteriati</taxon>
        <taxon>Methanobacteriota</taxon>
        <taxon>Stenosarchaea group</taxon>
        <taxon>Methanomicrobia</taxon>
        <taxon>Methanosarcinales</taxon>
        <taxon>Methanosarcinaceae</taxon>
        <taxon>Methanosarcina</taxon>
    </lineage>
</organism>
<keyword evidence="4" id="KW-1185">Reference proteome</keyword>
<name>A0A0E3S9C6_9EURY</name>
<evidence type="ECO:0000313" key="3">
    <source>
        <dbReference type="EMBL" id="AKB77286.1"/>
    </source>
</evidence>
<dbReference type="HOGENOM" id="CLU_2103510_0_0_2"/>
<dbReference type="InterPro" id="IPR011576">
    <property type="entry name" value="Pyridox_Oxase_N"/>
</dbReference>
<reference evidence="3 4" key="1">
    <citation type="submission" date="2014-07" db="EMBL/GenBank/DDBJ databases">
        <title>Methanogenic archaea and the global carbon cycle.</title>
        <authorList>
            <person name="Henriksen J.R."/>
            <person name="Luke J."/>
            <person name="Reinhart S."/>
            <person name="Benedict M.N."/>
            <person name="Youngblut N.D."/>
            <person name="Metcalf M.E."/>
            <person name="Whitaker R.J."/>
            <person name="Metcalf W.W."/>
        </authorList>
    </citation>
    <scope>NUCLEOTIDE SEQUENCE [LARGE SCALE GENOMIC DNA]</scope>
    <source>
        <strain evidence="3 4">HB-1</strain>
    </source>
</reference>
<dbReference type="AlphaFoldDB" id="A0A0E3S9C6"/>
<dbReference type="Proteomes" id="UP000033101">
    <property type="component" value="Chromosome"/>
</dbReference>
<gene>
    <name evidence="3" type="ORF">MSHOH_0803</name>
</gene>
<dbReference type="SUPFAM" id="SSF50475">
    <property type="entry name" value="FMN-binding split barrel"/>
    <property type="match status" value="1"/>
</dbReference>
<dbReference type="RefSeq" id="WP_052730704.1">
    <property type="nucleotide sequence ID" value="NZ_CP009516.1"/>
</dbReference>
<dbReference type="InterPro" id="IPR012349">
    <property type="entry name" value="Split_barrel_FMN-bd"/>
</dbReference>